<proteinExistence type="predicted"/>
<gene>
    <name evidence="1" type="ORF">UHOR_02972</name>
</gene>
<sequence>MEHIAELTLLYEARQIWMFNAGIQKFSANLNKHWAKAEAMGFNLMRVLKIKTLINQARLMTAYNTCIMNLQDNG</sequence>
<dbReference type="AlphaFoldDB" id="I2G1X4"/>
<evidence type="ECO:0000313" key="2">
    <source>
        <dbReference type="Proteomes" id="UP000006174"/>
    </source>
</evidence>
<dbReference type="Proteomes" id="UP000006174">
    <property type="component" value="Unassembled WGS sequence"/>
</dbReference>
<reference evidence="1 2" key="1">
    <citation type="journal article" date="2012" name="Plant Cell">
        <title>Genome comparison of barley and maize smut fungi reveals targeted loss of RNA silencing components and species-specific presence of transposable elements.</title>
        <authorList>
            <person name="Laurie J.D."/>
            <person name="Ali S."/>
            <person name="Linning R."/>
            <person name="Mannhaupt G."/>
            <person name="Wong P."/>
            <person name="Gueldener U."/>
            <person name="Muensterkoetter M."/>
            <person name="Moore R."/>
            <person name="Kahmann R."/>
            <person name="Bakkeren G."/>
            <person name="Schirawski J."/>
        </authorList>
    </citation>
    <scope>NUCLEOTIDE SEQUENCE [LARGE SCALE GENOMIC DNA]</scope>
    <source>
        <strain evidence="2">Uh4875-4</strain>
    </source>
</reference>
<accession>I2G1X4</accession>
<keyword evidence="2" id="KW-1185">Reference proteome</keyword>
<protein>
    <submittedName>
        <fullName evidence="1">Uncharacterized protein</fullName>
    </submittedName>
</protein>
<evidence type="ECO:0000313" key="1">
    <source>
        <dbReference type="EMBL" id="CCF53167.1"/>
    </source>
</evidence>
<dbReference type="EMBL" id="CAGI01000180">
    <property type="protein sequence ID" value="CCF53167.1"/>
    <property type="molecule type" value="Genomic_DNA"/>
</dbReference>
<dbReference type="HOGENOM" id="CLU_2689653_0_0_1"/>
<comment type="caution">
    <text evidence="1">The sequence shown here is derived from an EMBL/GenBank/DDBJ whole genome shotgun (WGS) entry which is preliminary data.</text>
</comment>
<organism evidence="1 2">
    <name type="scientific">Ustilago hordei</name>
    <name type="common">Barley covered smut fungus</name>
    <dbReference type="NCBI Taxonomy" id="120017"/>
    <lineage>
        <taxon>Eukaryota</taxon>
        <taxon>Fungi</taxon>
        <taxon>Dikarya</taxon>
        <taxon>Basidiomycota</taxon>
        <taxon>Ustilaginomycotina</taxon>
        <taxon>Ustilaginomycetes</taxon>
        <taxon>Ustilaginales</taxon>
        <taxon>Ustilaginaceae</taxon>
        <taxon>Ustilago</taxon>
    </lineage>
</organism>
<name>I2G1X4_USTHO</name>